<dbReference type="EMBL" id="MSFO01000001">
    <property type="protein sequence ID" value="PLB55861.1"/>
    <property type="molecule type" value="Genomic_DNA"/>
</dbReference>
<proteinExistence type="predicted"/>
<name>A0A2I2GSK8_9EURO</name>
<dbReference type="GeneID" id="36562601"/>
<reference evidence="1 2" key="1">
    <citation type="submission" date="2016-12" db="EMBL/GenBank/DDBJ databases">
        <title>The genomes of Aspergillus section Nigri reveals drivers in fungal speciation.</title>
        <authorList>
            <consortium name="DOE Joint Genome Institute"/>
            <person name="Vesth T.C."/>
            <person name="Nybo J."/>
            <person name="Theobald S."/>
            <person name="Brandl J."/>
            <person name="Frisvad J.C."/>
            <person name="Nielsen K.F."/>
            <person name="Lyhne E.K."/>
            <person name="Kogle M.E."/>
            <person name="Kuo A."/>
            <person name="Riley R."/>
            <person name="Clum A."/>
            <person name="Nolan M."/>
            <person name="Lipzen A."/>
            <person name="Salamov A."/>
            <person name="Henrissat B."/>
            <person name="Wiebenga A."/>
            <person name="De Vries R.P."/>
            <person name="Grigoriev I.V."/>
            <person name="Mortensen U.H."/>
            <person name="Andersen M.R."/>
            <person name="Baker S.E."/>
        </authorList>
    </citation>
    <scope>NUCLEOTIDE SEQUENCE [LARGE SCALE GENOMIC DNA]</scope>
    <source>
        <strain evidence="1 2">IBT 23096</strain>
    </source>
</reference>
<accession>A0A2I2GSK8</accession>
<evidence type="ECO:0000313" key="1">
    <source>
        <dbReference type="EMBL" id="PLB55861.1"/>
    </source>
</evidence>
<dbReference type="AlphaFoldDB" id="A0A2I2GSK8"/>
<comment type="caution">
    <text evidence="1">The sequence shown here is derived from an EMBL/GenBank/DDBJ whole genome shotgun (WGS) entry which is preliminary data.</text>
</comment>
<protein>
    <submittedName>
        <fullName evidence="1">Uncharacterized protein</fullName>
    </submittedName>
</protein>
<gene>
    <name evidence="1" type="ORF">P170DRAFT_51149</name>
</gene>
<evidence type="ECO:0000313" key="2">
    <source>
        <dbReference type="Proteomes" id="UP000234275"/>
    </source>
</evidence>
<dbReference type="Proteomes" id="UP000234275">
    <property type="component" value="Unassembled WGS sequence"/>
</dbReference>
<organism evidence="1 2">
    <name type="scientific">Aspergillus steynii IBT 23096</name>
    <dbReference type="NCBI Taxonomy" id="1392250"/>
    <lineage>
        <taxon>Eukaryota</taxon>
        <taxon>Fungi</taxon>
        <taxon>Dikarya</taxon>
        <taxon>Ascomycota</taxon>
        <taxon>Pezizomycotina</taxon>
        <taxon>Eurotiomycetes</taxon>
        <taxon>Eurotiomycetidae</taxon>
        <taxon>Eurotiales</taxon>
        <taxon>Aspergillaceae</taxon>
        <taxon>Aspergillus</taxon>
        <taxon>Aspergillus subgen. Circumdati</taxon>
    </lineage>
</organism>
<keyword evidence="2" id="KW-1185">Reference proteome</keyword>
<dbReference type="VEuPathDB" id="FungiDB:P170DRAFT_51149"/>
<sequence length="140" mass="15861">MRSMELILPTSIYFPNQTPPLLSSALLKVTSPKKENSIPCIFWRFRGTLCLNFFFSAPLVQAVLLLSSIRDYHYLYRTCTPAGFPGCTCYLLLRLAVLASDHIILSPSTIFAPPSLLPPYHSLRGSDLLSSFFLRRFRKS</sequence>
<dbReference type="RefSeq" id="XP_024711163.1">
    <property type="nucleotide sequence ID" value="XM_024854895.1"/>
</dbReference>